<gene>
    <name evidence="2" type="ORF">EI545_04865</name>
</gene>
<dbReference type="Gene3D" id="2.40.50.100">
    <property type="match status" value="1"/>
</dbReference>
<evidence type="ECO:0000313" key="3">
    <source>
        <dbReference type="Proteomes" id="UP000282002"/>
    </source>
</evidence>
<dbReference type="PANTHER" id="PTHR30469">
    <property type="entry name" value="MULTIDRUG RESISTANCE PROTEIN MDTA"/>
    <property type="match status" value="1"/>
</dbReference>
<dbReference type="PANTHER" id="PTHR30469:SF11">
    <property type="entry name" value="BLL4320 PROTEIN"/>
    <property type="match status" value="1"/>
</dbReference>
<comment type="similarity">
    <text evidence="1">Belongs to the membrane fusion protein (MFP) (TC 8.A.1) family.</text>
</comment>
<dbReference type="Proteomes" id="UP000282002">
    <property type="component" value="Chromosome"/>
</dbReference>
<dbReference type="GO" id="GO:1990281">
    <property type="term" value="C:efflux pump complex"/>
    <property type="evidence" value="ECO:0007669"/>
    <property type="project" value="TreeGrafter"/>
</dbReference>
<proteinExistence type="inferred from homology"/>
<name>A0A3S8U3T3_9RHOB</name>
<accession>A0A3S8U3T3</accession>
<dbReference type="NCBIfam" id="TIGR01730">
    <property type="entry name" value="RND_mfp"/>
    <property type="match status" value="1"/>
</dbReference>
<evidence type="ECO:0000256" key="1">
    <source>
        <dbReference type="ARBA" id="ARBA00009477"/>
    </source>
</evidence>
<dbReference type="Gene3D" id="2.40.30.170">
    <property type="match status" value="1"/>
</dbReference>
<reference evidence="2 3" key="1">
    <citation type="submission" date="2018-12" db="EMBL/GenBank/DDBJ databases">
        <title>Complete genome sequencing of Tabrizicola sp. K13M18.</title>
        <authorList>
            <person name="Bae J.-W."/>
        </authorList>
    </citation>
    <scope>NUCLEOTIDE SEQUENCE [LARGE SCALE GENOMIC DNA]</scope>
    <source>
        <strain evidence="2 3">K13M18</strain>
    </source>
</reference>
<dbReference type="AlphaFoldDB" id="A0A3S8U3T3"/>
<protein>
    <submittedName>
        <fullName evidence="2">Efflux RND transporter periplasmic adaptor subunit</fullName>
    </submittedName>
</protein>
<dbReference type="InterPro" id="IPR006143">
    <property type="entry name" value="RND_pump_MFP"/>
</dbReference>
<dbReference type="OrthoDB" id="9813967at2"/>
<evidence type="ECO:0000313" key="2">
    <source>
        <dbReference type="EMBL" id="AZL58228.1"/>
    </source>
</evidence>
<sequence length="381" mass="39259">MTRTTPIGRKLLQGLGTLVIMAASVAAVVGGAGLIAGASQIARTVEAPIVPVAALRVEIVHGYAVTRRFVGQVEAAARTDLGFELGGRITEVLVEEGDVVAAGAVLAHLDTSALIPERAALEADLAALAADAELARLTLTRNDRLNGQGWRSTAALDDARLALARAEAGMAAIRARIAGVDVRLEKSALLAPFAARIGDRLADPGQTVASGQTVLVLFDSGPARVRVGLPPDLAAGLAVGDAVRVDYGGAVQMAAVRQIRPDLDPSTRSRSVILTLDAEANPVLGDTVALILDQTVKATGFWAPLSALREGARGSWSVLAIEPTADGDRTVPAAVEVIHSDGAQVYLTGMLPPGARIVAQAPDRVAPGQLVLVRDSTPKTE</sequence>
<dbReference type="GO" id="GO:0015562">
    <property type="term" value="F:efflux transmembrane transporter activity"/>
    <property type="evidence" value="ECO:0007669"/>
    <property type="project" value="TreeGrafter"/>
</dbReference>
<dbReference type="Gene3D" id="1.10.287.470">
    <property type="entry name" value="Helix hairpin bin"/>
    <property type="match status" value="1"/>
</dbReference>
<dbReference type="EMBL" id="CP034328">
    <property type="protein sequence ID" value="AZL58228.1"/>
    <property type="molecule type" value="Genomic_DNA"/>
</dbReference>
<keyword evidence="3" id="KW-1185">Reference proteome</keyword>
<organism evidence="2 3">
    <name type="scientific">Tabrizicola piscis</name>
    <dbReference type="NCBI Taxonomy" id="2494374"/>
    <lineage>
        <taxon>Bacteria</taxon>
        <taxon>Pseudomonadati</taxon>
        <taxon>Pseudomonadota</taxon>
        <taxon>Alphaproteobacteria</taxon>
        <taxon>Rhodobacterales</taxon>
        <taxon>Paracoccaceae</taxon>
        <taxon>Tabrizicola</taxon>
    </lineage>
</organism>
<dbReference type="SUPFAM" id="SSF111369">
    <property type="entry name" value="HlyD-like secretion proteins"/>
    <property type="match status" value="1"/>
</dbReference>
<dbReference type="KEGG" id="taw:EI545_04865"/>